<evidence type="ECO:0000313" key="2">
    <source>
        <dbReference type="Proteomes" id="UP000680706"/>
    </source>
</evidence>
<dbReference type="Proteomes" id="UP000680706">
    <property type="component" value="Chromosome"/>
</dbReference>
<proteinExistence type="predicted"/>
<protein>
    <submittedName>
        <fullName evidence="1">Major capsid protein</fullName>
    </submittedName>
</protein>
<dbReference type="InterPro" id="IPR005564">
    <property type="entry name" value="Major_capsid_GpE"/>
</dbReference>
<dbReference type="RefSeq" id="WP_075699042.1">
    <property type="nucleotide sequence ID" value="NZ_CP074126.1"/>
</dbReference>
<reference evidence="1 2" key="1">
    <citation type="journal article" date="2021" name="Angew. Chem. Int. Ed. Engl.">
        <title>A novel family of nonribosomal peptides modulate collective behavior in Pseudovibrio bacteria isolated from marine sponges.</title>
        <authorList>
            <person name="Ioca L.P."/>
            <person name="Dai Y."/>
            <person name="Kunakom S."/>
            <person name="Diaz-Espinosa J."/>
            <person name="Krunic A."/>
            <person name="Crnkovic C.M."/>
            <person name="Orjala J."/>
            <person name="Sanchez L.M."/>
            <person name="Ferreira A.G."/>
            <person name="Berlinck R.G.S."/>
            <person name="Eustaquio A.S."/>
        </authorList>
    </citation>
    <scope>NUCLEOTIDE SEQUENCE [LARGE SCALE GENOMIC DNA]</scope>
    <source>
        <strain evidence="1 2">Ab134</strain>
    </source>
</reference>
<name>A0ABX8AQH7_9HYPH</name>
<sequence>MPGLDIFDDDAFSVQSLTATVNQMPYRPGQISKSGLFEEDSVTTTLVSVELKDGKLGLIEPSARGGPGETTSDDDRKLVPFEVDHYQRDDAVKADEVQNVRAFGSENEVEQVLDRVTSKMDRHLADCDMTIEHQRVGAIKGLVKSRSGATLHNLYSRFDIAVPAAISLNLGNEDAKVDELLATDVQHSIEDSLDAFYDGFHVYTGREFHLKLWGHKRIRETFLATTGAAQLREAVPDTFTVGSFTFERYKTGAGASANAGGAYIAHDEARVVPVGVPGLFITRFAPADYIETVNTPGLPRYAKQYPQANGKGVSLEVQTNAISLCTQPAALRKLTL</sequence>
<gene>
    <name evidence="1" type="ORF">KGB56_08155</name>
</gene>
<evidence type="ECO:0000313" key="1">
    <source>
        <dbReference type="EMBL" id="QUS57350.1"/>
    </source>
</evidence>
<dbReference type="Pfam" id="PF03864">
    <property type="entry name" value="Phage_cap_E"/>
    <property type="match status" value="1"/>
</dbReference>
<organism evidence="1 2">
    <name type="scientific">Pseudovibrio brasiliensis</name>
    <dbReference type="NCBI Taxonomy" id="1898042"/>
    <lineage>
        <taxon>Bacteria</taxon>
        <taxon>Pseudomonadati</taxon>
        <taxon>Pseudomonadota</taxon>
        <taxon>Alphaproteobacteria</taxon>
        <taxon>Hyphomicrobiales</taxon>
        <taxon>Stappiaceae</taxon>
        <taxon>Pseudovibrio</taxon>
    </lineage>
</organism>
<keyword evidence="2" id="KW-1185">Reference proteome</keyword>
<dbReference type="EMBL" id="CP074126">
    <property type="protein sequence ID" value="QUS57350.1"/>
    <property type="molecule type" value="Genomic_DNA"/>
</dbReference>
<accession>A0ABX8AQH7</accession>